<dbReference type="EMBL" id="LR746496">
    <property type="protein sequence ID" value="CAA7603442.1"/>
    <property type="molecule type" value="Genomic_DNA"/>
</dbReference>
<evidence type="ECO:0000313" key="2">
    <source>
        <dbReference type="EMBL" id="CAA7603442.1"/>
    </source>
</evidence>
<dbReference type="RefSeq" id="WP_240986639.1">
    <property type="nucleotide sequence ID" value="NZ_CDGJ01000049.1"/>
</dbReference>
<evidence type="ECO:0000313" key="4">
    <source>
        <dbReference type="Proteomes" id="UP001071230"/>
    </source>
</evidence>
<dbReference type="Proteomes" id="UP001071230">
    <property type="component" value="Unassembled WGS sequence"/>
</dbReference>
<organism evidence="2">
    <name type="scientific">Acididesulfobacillus acetoxydans</name>
    <dbReference type="NCBI Taxonomy" id="1561005"/>
    <lineage>
        <taxon>Bacteria</taxon>
        <taxon>Bacillati</taxon>
        <taxon>Bacillota</taxon>
        <taxon>Clostridia</taxon>
        <taxon>Eubacteriales</taxon>
        <taxon>Peptococcaceae</taxon>
        <taxon>Acididesulfobacillus</taxon>
    </lineage>
</organism>
<sequence length="294" mass="33047">MNSEIKRATGLLVIEVVNSNANGDPDRESDPRQRPNGLGEISPVSFKRKLRDLAGDHDSVFYRSLPEFYVKNSDHFCVVESRGRDRKSIQSEMSEDTKNFDQKSFLESTFVKKYWDARVFGNTFLEEGANKGFIKTGVVQFGVGTSISPVNIIRHTNTNKAGVQEGKNAGMAPLAFRIVEHGVYCMPFFVNPNYAGKTGCIQEDIDLLKLLIPRAYDLNRSAIRTDVRIRHAWYMEHLNALGSCPDYLLLEALTPKRIGDPTIASTSWNDYEDKAALPEELHARVSSVIDLMLV</sequence>
<gene>
    <name evidence="3" type="ORF">DEACI_1783</name>
    <name evidence="2" type="ORF">DEACI_4265</name>
</gene>
<evidence type="ECO:0000256" key="1">
    <source>
        <dbReference type="SAM" id="MobiDB-lite"/>
    </source>
</evidence>
<dbReference type="Proteomes" id="UP000836597">
    <property type="component" value="Chromosome"/>
</dbReference>
<dbReference type="EMBL" id="CDGJ01000049">
    <property type="protein sequence ID" value="CEJ07320.1"/>
    <property type="molecule type" value="Genomic_DNA"/>
</dbReference>
<accession>A0A8S0WIL0</accession>
<feature type="compositionally biased region" description="Basic and acidic residues" evidence="1">
    <location>
        <begin position="24"/>
        <end position="33"/>
    </location>
</feature>
<protein>
    <submittedName>
        <fullName evidence="2">CRISPR-associated protein Cas7, subtype I-B/I-C</fullName>
    </submittedName>
    <submittedName>
        <fullName evidence="3">CRISPR-associated protein, CT1132</fullName>
    </submittedName>
</protein>
<feature type="region of interest" description="Disordered" evidence="1">
    <location>
        <begin position="18"/>
        <end position="41"/>
    </location>
</feature>
<dbReference type="GO" id="GO:0043571">
    <property type="term" value="P:maintenance of CRISPR repeat elements"/>
    <property type="evidence" value="ECO:0007669"/>
    <property type="project" value="InterPro"/>
</dbReference>
<keyword evidence="4" id="KW-1185">Reference proteome</keyword>
<dbReference type="KEGG" id="aacx:DEACI_4265"/>
<evidence type="ECO:0000313" key="3">
    <source>
        <dbReference type="EMBL" id="CEJ07320.1"/>
    </source>
</evidence>
<dbReference type="InterPro" id="IPR006482">
    <property type="entry name" value="Cas7_Csh2/Csh2"/>
</dbReference>
<reference evidence="3" key="1">
    <citation type="submission" date="2014-11" db="EMBL/GenBank/DDBJ databases">
        <authorList>
            <person name="Hornung B.V."/>
        </authorList>
    </citation>
    <scope>NUCLEOTIDE SEQUENCE</scope>
    <source>
        <strain evidence="3">INE</strain>
    </source>
</reference>
<proteinExistence type="predicted"/>
<name>A0A8S0WIL0_9FIRM</name>
<reference evidence="2" key="2">
    <citation type="submission" date="2020-01" db="EMBL/GenBank/DDBJ databases">
        <authorList>
            <person name="Hornung B."/>
        </authorList>
    </citation>
    <scope>NUCLEOTIDE SEQUENCE</scope>
    <source>
        <strain evidence="2">PacBioINE</strain>
    </source>
</reference>
<dbReference type="AlphaFoldDB" id="A0A8S0WIL0"/>
<dbReference type="Pfam" id="PF05107">
    <property type="entry name" value="Cas_Cas7"/>
    <property type="match status" value="1"/>
</dbReference>